<sequence length="489" mass="54453">MDGQFAPANTMVSRETQSELSHRSSSSEDQKADPKAARKRARLQYLVFFAAGLAVLLAMHRRPASRLDRGLLSLGLGGSAQEEGSQRDEWGLLPLEKFEQTLSPKLKEGKEALALWASEFSCGDFRNPLAEGHQRAVARALSKGSKDALVGMTIVVQKMQPLNWSVADRPLPQMLRITKVVDYYRWNLLVNAEDVVTKHEYSISIPIIDRSREAIYSEEELRDHMLQAAVEEKETMLQACGNISADLAASEKGLAVPLYTAEISGFNQIHSVGDSRIYGTAGLMDKVVGDLEHLRYTASGVEKKARDYIASRLLQIVLKVERAGIGHLQLDWNSFFVRKDGSFFLGNFGSGGPFGDSISPLRGIITMYPEPNMMYHFANTSEFVPEAKTNMWGLGVLLYQLFTGKEQPYGDIDGANWAQQVEDVSEQLLLQDIRSDTLAPELKAAGVPQRWAELIQRLLEPQRANRIGAFQIVTEFPDLVKPDAEHTEE</sequence>
<evidence type="ECO:0000313" key="4">
    <source>
        <dbReference type="EMBL" id="CDJ53859.1"/>
    </source>
</evidence>
<name>U6LZ26_9EIME</name>
<keyword evidence="2" id="KW-0472">Membrane</keyword>
<evidence type="ECO:0000256" key="1">
    <source>
        <dbReference type="SAM" id="MobiDB-lite"/>
    </source>
</evidence>
<dbReference type="VEuPathDB" id="ToxoDB:EBH_0008920"/>
<dbReference type="Gene3D" id="1.10.510.10">
    <property type="entry name" value="Transferase(Phosphotransferase) domain 1"/>
    <property type="match status" value="1"/>
</dbReference>
<dbReference type="GO" id="GO:0004672">
    <property type="term" value="F:protein kinase activity"/>
    <property type="evidence" value="ECO:0007669"/>
    <property type="project" value="InterPro"/>
</dbReference>
<keyword evidence="5" id="KW-1185">Reference proteome</keyword>
<evidence type="ECO:0000313" key="5">
    <source>
        <dbReference type="Proteomes" id="UP000030750"/>
    </source>
</evidence>
<reference evidence="4" key="2">
    <citation type="submission" date="2013-10" db="EMBL/GenBank/DDBJ databases">
        <authorList>
            <person name="Aslett M."/>
        </authorList>
    </citation>
    <scope>NUCLEOTIDE SEQUENCE [LARGE SCALE GENOMIC DNA]</scope>
    <source>
        <strain evidence="4">Houghton</strain>
    </source>
</reference>
<organism evidence="4 5">
    <name type="scientific">Eimeria brunetti</name>
    <dbReference type="NCBI Taxonomy" id="51314"/>
    <lineage>
        <taxon>Eukaryota</taxon>
        <taxon>Sar</taxon>
        <taxon>Alveolata</taxon>
        <taxon>Apicomplexa</taxon>
        <taxon>Conoidasida</taxon>
        <taxon>Coccidia</taxon>
        <taxon>Eucoccidiorida</taxon>
        <taxon>Eimeriorina</taxon>
        <taxon>Eimeriidae</taxon>
        <taxon>Eimeria</taxon>
    </lineage>
</organism>
<proteinExistence type="predicted"/>
<evidence type="ECO:0000256" key="2">
    <source>
        <dbReference type="SAM" id="Phobius"/>
    </source>
</evidence>
<evidence type="ECO:0000259" key="3">
    <source>
        <dbReference type="PROSITE" id="PS50011"/>
    </source>
</evidence>
<protein>
    <recommendedName>
        <fullName evidence="3">Protein kinase domain-containing protein</fullName>
    </recommendedName>
</protein>
<reference evidence="4" key="1">
    <citation type="submission" date="2013-10" db="EMBL/GenBank/DDBJ databases">
        <title>Genomic analysis of the causative agents of coccidiosis in chickens.</title>
        <authorList>
            <person name="Reid A.J."/>
            <person name="Blake D."/>
            <person name="Billington K."/>
            <person name="Browne H."/>
            <person name="Dunn M."/>
            <person name="Hung S."/>
            <person name="Kawahara F."/>
            <person name="Miranda-Saavedra D."/>
            <person name="Mourier T."/>
            <person name="Nagra H."/>
            <person name="Otto T.D."/>
            <person name="Rawlings N."/>
            <person name="Sanchez A."/>
            <person name="Sanders M."/>
            <person name="Subramaniam C."/>
            <person name="Tay Y."/>
            <person name="Dear P."/>
            <person name="Doerig C."/>
            <person name="Gruber A."/>
            <person name="Parkinson J."/>
            <person name="Shirley M."/>
            <person name="Wan K.L."/>
            <person name="Berriman M."/>
            <person name="Tomley F."/>
            <person name="Pain A."/>
        </authorList>
    </citation>
    <scope>NUCLEOTIDE SEQUENCE [LARGE SCALE GENOMIC DNA]</scope>
    <source>
        <strain evidence="4">Houghton</strain>
    </source>
</reference>
<dbReference type="PROSITE" id="PS50011">
    <property type="entry name" value="PROTEIN_KINASE_DOM"/>
    <property type="match status" value="1"/>
</dbReference>
<dbReference type="GO" id="GO:0005524">
    <property type="term" value="F:ATP binding"/>
    <property type="evidence" value="ECO:0007669"/>
    <property type="project" value="InterPro"/>
</dbReference>
<dbReference type="EMBL" id="HG713427">
    <property type="protein sequence ID" value="CDJ53859.1"/>
    <property type="molecule type" value="Genomic_DNA"/>
</dbReference>
<keyword evidence="2" id="KW-0812">Transmembrane</keyword>
<dbReference type="InterPro" id="IPR000719">
    <property type="entry name" value="Prot_kinase_dom"/>
</dbReference>
<dbReference type="AlphaFoldDB" id="U6LZ26"/>
<feature type="region of interest" description="Disordered" evidence="1">
    <location>
        <begin position="1"/>
        <end position="35"/>
    </location>
</feature>
<feature type="transmembrane region" description="Helical" evidence="2">
    <location>
        <begin position="43"/>
        <end position="60"/>
    </location>
</feature>
<feature type="domain" description="Protein kinase" evidence="3">
    <location>
        <begin position="175"/>
        <end position="479"/>
    </location>
</feature>
<dbReference type="SUPFAM" id="SSF56112">
    <property type="entry name" value="Protein kinase-like (PK-like)"/>
    <property type="match status" value="1"/>
</dbReference>
<accession>U6LZ26</accession>
<dbReference type="OrthoDB" id="3256376at2759"/>
<keyword evidence="2" id="KW-1133">Transmembrane helix</keyword>
<dbReference type="InterPro" id="IPR011009">
    <property type="entry name" value="Kinase-like_dom_sf"/>
</dbReference>
<feature type="compositionally biased region" description="Basic and acidic residues" evidence="1">
    <location>
        <begin position="16"/>
        <end position="35"/>
    </location>
</feature>
<dbReference type="Proteomes" id="UP000030750">
    <property type="component" value="Unassembled WGS sequence"/>
</dbReference>
<gene>
    <name evidence="4" type="ORF">EBH_0008920</name>
</gene>